<keyword evidence="3" id="KW-1185">Reference proteome</keyword>
<proteinExistence type="predicted"/>
<name>A0A068SFL1_9FUNG</name>
<evidence type="ECO:0000313" key="2">
    <source>
        <dbReference type="EMBL" id="CDH61430.1"/>
    </source>
</evidence>
<evidence type="ECO:0000313" key="3">
    <source>
        <dbReference type="Proteomes" id="UP000027586"/>
    </source>
</evidence>
<dbReference type="EMBL" id="CBTN010000127">
    <property type="protein sequence ID" value="CDH61059.1"/>
    <property type="molecule type" value="Genomic_DNA"/>
</dbReference>
<protein>
    <submittedName>
        <fullName evidence="1">Uncharacterized protein</fullName>
    </submittedName>
</protein>
<dbReference type="Proteomes" id="UP000027586">
    <property type="component" value="Unassembled WGS sequence"/>
</dbReference>
<evidence type="ECO:0000313" key="1">
    <source>
        <dbReference type="EMBL" id="CDH61059.1"/>
    </source>
</evidence>
<dbReference type="EMBL" id="CBTN010000189">
    <property type="protein sequence ID" value="CDH61430.1"/>
    <property type="molecule type" value="Genomic_DNA"/>
</dbReference>
<dbReference type="VEuPathDB" id="FungiDB:LCOR_12205.1"/>
<dbReference type="AlphaFoldDB" id="A0A068SFL1"/>
<sequence>MISATTTSLYIFGVGKLSMFRLSAARLMHLCYSTSFMDSMDLVSNEDQHAHLWCQQAFHLLPVLSIGKPSGGSLLLGMSYGWTISSTNNAIPRQHHEC</sequence>
<comment type="caution">
    <text evidence="1">The sequence shown here is derived from an EMBL/GenBank/DDBJ whole genome shotgun (WGS) entry which is preliminary data.</text>
</comment>
<organism evidence="1 3">
    <name type="scientific">Lichtheimia corymbifera JMRC:FSU:9682</name>
    <dbReference type="NCBI Taxonomy" id="1263082"/>
    <lineage>
        <taxon>Eukaryota</taxon>
        <taxon>Fungi</taxon>
        <taxon>Fungi incertae sedis</taxon>
        <taxon>Mucoromycota</taxon>
        <taxon>Mucoromycotina</taxon>
        <taxon>Mucoromycetes</taxon>
        <taxon>Mucorales</taxon>
        <taxon>Lichtheimiaceae</taxon>
        <taxon>Lichtheimia</taxon>
    </lineage>
</organism>
<accession>A0A068SFL1</accession>
<reference evidence="1 3" key="1">
    <citation type="submission" date="2013-08" db="EMBL/GenBank/DDBJ databases">
        <title>Gene expansion shapes genome architecture in the human pathogen Lichtheimia corymbifera: an evolutionary genomics analysis in the ancient terrestrial Mucorales (Mucoromycotina).</title>
        <authorList>
            <person name="Schwartze V.U."/>
            <person name="Winter S."/>
            <person name="Shelest E."/>
            <person name="Marcet-Houben M."/>
            <person name="Horn F."/>
            <person name="Wehner S."/>
            <person name="Hoffmann K."/>
            <person name="Riege K."/>
            <person name="Sammeth M."/>
            <person name="Nowrousian M."/>
            <person name="Valiante V."/>
            <person name="Linde J."/>
            <person name="Jacobsen I.D."/>
            <person name="Marz M."/>
            <person name="Brakhage A.A."/>
            <person name="Gabaldon T."/>
            <person name="Bocker S."/>
            <person name="Voigt K."/>
        </authorList>
    </citation>
    <scope>NUCLEOTIDE SEQUENCE [LARGE SCALE GENOMIC DNA]</scope>
    <source>
        <strain evidence="1">FSU 9682</strain>
        <strain evidence="3">JMRC:FSU:9682</strain>
    </source>
</reference>
<dbReference type="VEuPathDB" id="FungiDB:LCOR_11834.1"/>
<gene>
    <name evidence="1" type="ORF">LCOR_11834.1</name>
    <name evidence="2" type="ORF">LCOR_12205.1</name>
</gene>